<evidence type="ECO:0000256" key="1">
    <source>
        <dbReference type="ARBA" id="ARBA00001231"/>
    </source>
</evidence>
<dbReference type="InterPro" id="IPR036881">
    <property type="entry name" value="Glyco_hydro_3_C_sf"/>
</dbReference>
<evidence type="ECO:0000256" key="6">
    <source>
        <dbReference type="SAM" id="SignalP"/>
    </source>
</evidence>
<dbReference type="Pfam" id="PF00933">
    <property type="entry name" value="Glyco_hydro_3"/>
    <property type="match status" value="1"/>
</dbReference>
<dbReference type="Gene3D" id="3.40.710.10">
    <property type="entry name" value="DD-peptidase/beta-lactamase superfamily"/>
    <property type="match status" value="1"/>
</dbReference>
<dbReference type="InterPro" id="IPR001466">
    <property type="entry name" value="Beta-lactam-related"/>
</dbReference>
<feature type="signal peptide" evidence="6">
    <location>
        <begin position="1"/>
        <end position="29"/>
    </location>
</feature>
<name>A0A2D0MYE7_FLAN2</name>
<dbReference type="GO" id="GO:0004563">
    <property type="term" value="F:beta-N-acetylhexosaminidase activity"/>
    <property type="evidence" value="ECO:0007669"/>
    <property type="project" value="UniProtKB-EC"/>
</dbReference>
<dbReference type="OrthoDB" id="9805821at2"/>
<evidence type="ECO:0000313" key="10">
    <source>
        <dbReference type="Proteomes" id="UP000223913"/>
    </source>
</evidence>
<dbReference type="GO" id="GO:0005975">
    <property type="term" value="P:carbohydrate metabolic process"/>
    <property type="evidence" value="ECO:0007669"/>
    <property type="project" value="InterPro"/>
</dbReference>
<keyword evidence="6" id="KW-0732">Signal</keyword>
<dbReference type="InterPro" id="IPR050226">
    <property type="entry name" value="NagZ_Beta-hexosaminidase"/>
</dbReference>
<dbReference type="InterPro" id="IPR036962">
    <property type="entry name" value="Glyco_hydro_3_N_sf"/>
</dbReference>
<keyword evidence="5" id="KW-0326">Glycosidase</keyword>
<dbReference type="PANTHER" id="PTHR30480:SF13">
    <property type="entry name" value="BETA-HEXOSAMINIDASE"/>
    <property type="match status" value="1"/>
</dbReference>
<reference evidence="9 10" key="1">
    <citation type="submission" date="2017-10" db="EMBL/GenBank/DDBJ databases">
        <title>The draft genome sequence of Lewinella nigricans NBRC 102662.</title>
        <authorList>
            <person name="Wang K."/>
        </authorList>
    </citation>
    <scope>NUCLEOTIDE SEQUENCE [LARGE SCALE GENOMIC DNA]</scope>
    <source>
        <strain evidence="9 10">NBRC 102662</strain>
    </source>
</reference>
<evidence type="ECO:0000256" key="2">
    <source>
        <dbReference type="ARBA" id="ARBA00005336"/>
    </source>
</evidence>
<feature type="domain" description="Glycoside hydrolase family 3 N-terminal" evidence="8">
    <location>
        <begin position="54"/>
        <end position="369"/>
    </location>
</feature>
<protein>
    <recommendedName>
        <fullName evidence="3">beta-N-acetylhexosaminidase</fullName>
        <ecNumber evidence="3">3.2.1.52</ecNumber>
    </recommendedName>
</protein>
<evidence type="ECO:0000313" key="9">
    <source>
        <dbReference type="EMBL" id="PHN01312.1"/>
    </source>
</evidence>
<dbReference type="EMBL" id="PDUD01000057">
    <property type="protein sequence ID" value="PHN01312.1"/>
    <property type="molecule type" value="Genomic_DNA"/>
</dbReference>
<dbReference type="SUPFAM" id="SSF56601">
    <property type="entry name" value="beta-lactamase/transpeptidase-like"/>
    <property type="match status" value="1"/>
</dbReference>
<evidence type="ECO:0000259" key="7">
    <source>
        <dbReference type="Pfam" id="PF00144"/>
    </source>
</evidence>
<feature type="domain" description="Beta-lactamase-related" evidence="7">
    <location>
        <begin position="602"/>
        <end position="962"/>
    </location>
</feature>
<dbReference type="Pfam" id="PF00144">
    <property type="entry name" value="Beta-lactamase"/>
    <property type="match status" value="1"/>
</dbReference>
<comment type="caution">
    <text evidence="9">The sequence shown here is derived from an EMBL/GenBank/DDBJ whole genome shotgun (WGS) entry which is preliminary data.</text>
</comment>
<evidence type="ECO:0000259" key="8">
    <source>
        <dbReference type="Pfam" id="PF00933"/>
    </source>
</evidence>
<accession>A0A2D0MYE7</accession>
<proteinExistence type="inferred from homology"/>
<dbReference type="PRINTS" id="PR00133">
    <property type="entry name" value="GLHYDRLASE3"/>
</dbReference>
<comment type="catalytic activity">
    <reaction evidence="1">
        <text>Hydrolysis of terminal non-reducing N-acetyl-D-hexosamine residues in N-acetyl-beta-D-hexosaminides.</text>
        <dbReference type="EC" id="3.2.1.52"/>
    </reaction>
</comment>
<dbReference type="SUPFAM" id="SSF52279">
    <property type="entry name" value="Beta-D-glucan exohydrolase, C-terminal domain"/>
    <property type="match status" value="1"/>
</dbReference>
<evidence type="ECO:0000256" key="3">
    <source>
        <dbReference type="ARBA" id="ARBA00012663"/>
    </source>
</evidence>
<sequence>MTQLTNRQPFFILLLTVVFLSLYAFQAPAPGPESPDNAGEKAWVDSIYNAMSEDERIGQLFMIRAHSDLGPDHVAKVEQLVKDYHVGSMCFFQGSPEEQIRLINKYQEQSRIPMLMAIDAEWGLGMRMKTSTISFPYQLTLGAIQNNQLLYDMGVEVGKQLLRTGLHINFAPVVDVNNNAANPVINFRSFGEDRYNVTAKSYQYMRGMQEAGLLTSAKHFPGHGDTDVDSHLDLPVITHDRARLDSIELYPFKALIKRGLTGMMIAHLSVPAFDSRKNRPTTLSRATVTRLLRDSLGFDGLIYTDALEMKGVTKHFAPGETEAEAVMAGADVLCLPEDLGAALREIKRYLADGKIDPSQVEASVKRILRAKYRLGLTRFTPIPQQNVREELNNREALALKQTLLENAMTLVRNPGDLIPFNDLDTTTYASLSIGSGVRTPFQNRLADYVEMPHLQVGKEISGGKADELVSSLSKKDVVIIGLHNMSSRASQNYGITQSTINFVRRLAGQTKVVLVVFGNPYSLKYFDELDWVLEAYQEDGTSQDVAAQALFGAFPIRGRLPVTASDKSRFNTGVSTRASIRLGYALPEAVGMDSDTLSQIGDLIRNAIDTGATPGAVVLIAKDGRVVFHEAYGHHTYSKSQVMERDDIFDLASVTKIAATTMSIMRLQGEGKLDIDHPLSQYFGDLANSNKKDLVPREIMAHRAGLHPWIPFFEQTLSGTKKNPKPSSKYYRSAASGDYTIPVTEKLFMRQDFADSIWQQIIHSELRANKNYVYSDLGFYMLGRTVGQVSGTPIEQYVEQNFYHPLGLQTATYNPWMKYDPTTIVPSERDQYWRQQKVQAYVHDMGAAMLGGVSGHAGLFADANDLAILLEMVRRGGHYGGRRYLKKEVINDFTHRFTGDSRRGIGFDMLELNNDKPANLSRLASTRTFGHLGFTGTAVWVDPDQDLIFIFLSNRTYPSMYNRKLGSANFRPRVQDVVYKAIR</sequence>
<dbReference type="AlphaFoldDB" id="A0A2D0MYE7"/>
<dbReference type="SUPFAM" id="SSF51445">
    <property type="entry name" value="(Trans)glycosidases"/>
    <property type="match status" value="1"/>
</dbReference>
<comment type="similarity">
    <text evidence="2">Belongs to the glycosyl hydrolase 3 family.</text>
</comment>
<dbReference type="InterPro" id="IPR001764">
    <property type="entry name" value="Glyco_hydro_3_N"/>
</dbReference>
<dbReference type="GO" id="GO:0009254">
    <property type="term" value="P:peptidoglycan turnover"/>
    <property type="evidence" value="ECO:0007669"/>
    <property type="project" value="TreeGrafter"/>
</dbReference>
<dbReference type="Gene3D" id="3.20.20.300">
    <property type="entry name" value="Glycoside hydrolase, family 3, N-terminal domain"/>
    <property type="match status" value="1"/>
</dbReference>
<feature type="chain" id="PRO_5012655036" description="beta-N-acetylhexosaminidase" evidence="6">
    <location>
        <begin position="30"/>
        <end position="983"/>
    </location>
</feature>
<organism evidence="9 10">
    <name type="scientific">Flavilitoribacter nigricans (strain ATCC 23147 / DSM 23189 / NBRC 102662 / NCIMB 1420 / SS-2)</name>
    <name type="common">Lewinella nigricans</name>
    <dbReference type="NCBI Taxonomy" id="1122177"/>
    <lineage>
        <taxon>Bacteria</taxon>
        <taxon>Pseudomonadati</taxon>
        <taxon>Bacteroidota</taxon>
        <taxon>Saprospiria</taxon>
        <taxon>Saprospirales</taxon>
        <taxon>Lewinellaceae</taxon>
        <taxon>Flavilitoribacter</taxon>
    </lineage>
</organism>
<dbReference type="EC" id="3.2.1.52" evidence="3"/>
<dbReference type="RefSeq" id="WP_099155285.1">
    <property type="nucleotide sequence ID" value="NZ_PDUD01000057.1"/>
</dbReference>
<keyword evidence="4" id="KW-0378">Hydrolase</keyword>
<keyword evidence="10" id="KW-1185">Reference proteome</keyword>
<dbReference type="PANTHER" id="PTHR30480">
    <property type="entry name" value="BETA-HEXOSAMINIDASE-RELATED"/>
    <property type="match status" value="1"/>
</dbReference>
<dbReference type="Gene3D" id="3.40.50.1700">
    <property type="entry name" value="Glycoside hydrolase family 3 C-terminal domain"/>
    <property type="match status" value="1"/>
</dbReference>
<evidence type="ECO:0000256" key="5">
    <source>
        <dbReference type="ARBA" id="ARBA00023295"/>
    </source>
</evidence>
<gene>
    <name evidence="9" type="ORF">CRP01_37775</name>
</gene>
<evidence type="ECO:0000256" key="4">
    <source>
        <dbReference type="ARBA" id="ARBA00022801"/>
    </source>
</evidence>
<dbReference type="InterPro" id="IPR017853">
    <property type="entry name" value="GH"/>
</dbReference>
<dbReference type="Proteomes" id="UP000223913">
    <property type="component" value="Unassembled WGS sequence"/>
</dbReference>
<dbReference type="InterPro" id="IPR012338">
    <property type="entry name" value="Beta-lactam/transpept-like"/>
</dbReference>